<dbReference type="GO" id="GO:0003676">
    <property type="term" value="F:nucleic acid binding"/>
    <property type="evidence" value="ECO:0007669"/>
    <property type="project" value="InterPro"/>
</dbReference>
<keyword evidence="11" id="KW-1185">Reference proteome</keyword>
<keyword evidence="7" id="KW-0239">DNA-directed DNA polymerase</keyword>
<sequence>MMREEFVHLKLHTEYSLLEGVGKIEEYLDRAKKLDIKQLAVTDTAMFGVVEFYEKAFKKGIKPIIGLEIFMDGFFSEGEYSLTLLARNQTGYKNLCKLSSLSFSRFNRSRNKIRYEELKKHSEGLFILSGGINSELTESILTYKYSEFKNIITKLVQDFGEYFYVEVPAAERLKDKVKLYIEMAEECNAEYVAANDVYYPNFGDSILQKIMISIKDGTKINSENTELKYNDLYLKSAEQMKENFSGYEKAIENSLKIARECNVSFEFDKFKFPEYNLPEGKSETEYIRELVYDGLKKKYGEPLEEKITERAEYELDIINKMGYNGYFIIVWDFIKYAKDNGIYVGPGRGSSAGSIVSYALNITEVDPIKYNLIFERFLNPERISMPDIDIDFDQEQREQVIDYVVKKYGHEKVAHIITFGTLKARAAIRDVGRVLDINLKKVDKVAKLIPHFSELEDAVKNVRELKTLYNSDSEVRDMIDYSLKLEGKVRHASVHAAGMVISKDVLDDEIPTYSDGRASFLSTQYQMKELEDLGILKMDFLGLKNLTILRKTMENIKITQGKVMVLDDIPLDDKETYKMLTAGDTLGVFQCESIGIRRLMQKMKIEKFEDIVALLALYRPGPLRSGMVDDFIASKNEGAAIKYPHEALIDVLSETYGVILYQEQVLKIVNVLANYTMGEGDSLRRAMGKKIPELMAQNREVFIKRAVENNITPDKAEEIFNLIDKFSGYGFPKSHSVAYALVAYWTAYLKTNYFKEFFAATMSTEMYNIDRLSLFINEARDKGVKVLLPDVNLSAYEFLAEKDGIRFGLLAIKHVGINIVKKVIEVRKNEKFDSYEDFVYNLKKEGLNKKQLEAFVFSGSLDKIHNNRKEMFSSIDRVLEWCEKKFNSEEDLQMILFGGKSQKIGLFSMEKSEEYSESLLLEKEKEFLGVYLSKHPLDNYKLLMRTIDKTRMDSLKQGKRARVIGLVKDIKKMITKKTGEPMARFFVEDYGTKAEVVCFPRDYINYSHEIFDGNAVIVEGTVSSDNSGRLNIHMTNISSLKDIDENHRLKLYILIDEETKGQMVQVKKVITENKGPNQVYFAVNEAGKKEIIKLSEKYRVSITAKFIEELSQLFSYKKIKIK</sequence>
<evidence type="ECO:0000313" key="11">
    <source>
        <dbReference type="Proteomes" id="UP000000845"/>
    </source>
</evidence>
<dbReference type="STRING" id="526218.Sterm_1747"/>
<dbReference type="AlphaFoldDB" id="D1AIM1"/>
<evidence type="ECO:0000256" key="6">
    <source>
        <dbReference type="ARBA" id="ARBA00022705"/>
    </source>
</evidence>
<keyword evidence="6" id="KW-0235">DNA replication</keyword>
<dbReference type="PANTHER" id="PTHR32294:SF0">
    <property type="entry name" value="DNA POLYMERASE III SUBUNIT ALPHA"/>
    <property type="match status" value="1"/>
</dbReference>
<keyword evidence="4" id="KW-0808">Transferase</keyword>
<dbReference type="eggNOG" id="COG0587">
    <property type="taxonomic scope" value="Bacteria"/>
</dbReference>
<accession>D1AIM1</accession>
<dbReference type="InterPro" id="IPR040982">
    <property type="entry name" value="DNA_pol3_finger"/>
</dbReference>
<feature type="domain" description="Polymerase/histidinol phosphatase N-terminal" evidence="9">
    <location>
        <begin position="7"/>
        <end position="73"/>
    </location>
</feature>
<dbReference type="SUPFAM" id="SSF89550">
    <property type="entry name" value="PHP domain-like"/>
    <property type="match status" value="1"/>
</dbReference>
<dbReference type="InterPro" id="IPR011708">
    <property type="entry name" value="DNA_pol3_alpha_NTPase_dom"/>
</dbReference>
<dbReference type="Pfam" id="PF14579">
    <property type="entry name" value="HHH_6"/>
    <property type="match status" value="1"/>
</dbReference>
<dbReference type="InterPro" id="IPR003141">
    <property type="entry name" value="Pol/His_phosphatase_N"/>
</dbReference>
<dbReference type="Gene3D" id="1.10.150.870">
    <property type="match status" value="1"/>
</dbReference>
<evidence type="ECO:0000256" key="2">
    <source>
        <dbReference type="ARBA" id="ARBA00012417"/>
    </source>
</evidence>
<comment type="subcellular location">
    <subcellularLocation>
        <location evidence="1">Cytoplasm</location>
    </subcellularLocation>
</comment>
<dbReference type="InterPro" id="IPR004805">
    <property type="entry name" value="DnaE2/DnaE/PolC"/>
</dbReference>
<evidence type="ECO:0000256" key="3">
    <source>
        <dbReference type="ARBA" id="ARBA00019114"/>
    </source>
</evidence>
<dbReference type="CDD" id="cd04485">
    <property type="entry name" value="DnaE_OBF"/>
    <property type="match status" value="1"/>
</dbReference>
<dbReference type="Pfam" id="PF02811">
    <property type="entry name" value="PHP"/>
    <property type="match status" value="1"/>
</dbReference>
<comment type="catalytic activity">
    <reaction evidence="8">
        <text>DNA(n) + a 2'-deoxyribonucleoside 5'-triphosphate = DNA(n+1) + diphosphate</text>
        <dbReference type="Rhea" id="RHEA:22508"/>
        <dbReference type="Rhea" id="RHEA-COMP:17339"/>
        <dbReference type="Rhea" id="RHEA-COMP:17340"/>
        <dbReference type="ChEBI" id="CHEBI:33019"/>
        <dbReference type="ChEBI" id="CHEBI:61560"/>
        <dbReference type="ChEBI" id="CHEBI:173112"/>
        <dbReference type="EC" id="2.7.7.7"/>
    </reaction>
</comment>
<dbReference type="HOGENOM" id="CLU_001600_0_1_0"/>
<dbReference type="GO" id="GO:0006260">
    <property type="term" value="P:DNA replication"/>
    <property type="evidence" value="ECO:0007669"/>
    <property type="project" value="UniProtKB-KW"/>
</dbReference>
<proteinExistence type="predicted"/>
<name>D1AIM1_SEBTE</name>
<dbReference type="NCBIfam" id="TIGR00594">
    <property type="entry name" value="polc"/>
    <property type="match status" value="1"/>
</dbReference>
<keyword evidence="5" id="KW-0548">Nucleotidyltransferase</keyword>
<evidence type="ECO:0000259" key="9">
    <source>
        <dbReference type="SMART" id="SM00481"/>
    </source>
</evidence>
<dbReference type="Pfam" id="PF01336">
    <property type="entry name" value="tRNA_anti-codon"/>
    <property type="match status" value="1"/>
</dbReference>
<dbReference type="GO" id="GO:0008408">
    <property type="term" value="F:3'-5' exonuclease activity"/>
    <property type="evidence" value="ECO:0007669"/>
    <property type="project" value="InterPro"/>
</dbReference>
<evidence type="ECO:0000256" key="1">
    <source>
        <dbReference type="ARBA" id="ARBA00004496"/>
    </source>
</evidence>
<dbReference type="GO" id="GO:0003887">
    <property type="term" value="F:DNA-directed DNA polymerase activity"/>
    <property type="evidence" value="ECO:0007669"/>
    <property type="project" value="UniProtKB-KW"/>
</dbReference>
<dbReference type="GO" id="GO:0005737">
    <property type="term" value="C:cytoplasm"/>
    <property type="evidence" value="ECO:0007669"/>
    <property type="project" value="UniProtKB-SubCell"/>
</dbReference>
<reference evidence="10 11" key="2">
    <citation type="journal article" date="2010" name="Stand. Genomic Sci.">
        <title>Complete genome sequence of Sebaldella termitidis type strain (NCTC 11300).</title>
        <authorList>
            <person name="Harmon-Smith M."/>
            <person name="Celia L."/>
            <person name="Chertkov O."/>
            <person name="Lapidus A."/>
            <person name="Copeland A."/>
            <person name="Glavina Del Rio T."/>
            <person name="Nolan M."/>
            <person name="Lucas S."/>
            <person name="Tice H."/>
            <person name="Cheng J.F."/>
            <person name="Han C."/>
            <person name="Detter J.C."/>
            <person name="Bruce D."/>
            <person name="Goodwin L."/>
            <person name="Pitluck S."/>
            <person name="Pati A."/>
            <person name="Liolios K."/>
            <person name="Ivanova N."/>
            <person name="Mavromatis K."/>
            <person name="Mikhailova N."/>
            <person name="Chen A."/>
            <person name="Palaniappan K."/>
            <person name="Land M."/>
            <person name="Hauser L."/>
            <person name="Chang Y.J."/>
            <person name="Jeffries C.D."/>
            <person name="Brettin T."/>
            <person name="Goker M."/>
            <person name="Beck B."/>
            <person name="Bristow J."/>
            <person name="Eisen J.A."/>
            <person name="Markowitz V."/>
            <person name="Hugenholtz P."/>
            <person name="Kyrpides N.C."/>
            <person name="Klenk H.P."/>
            <person name="Chen F."/>
        </authorList>
    </citation>
    <scope>NUCLEOTIDE SEQUENCE [LARGE SCALE GENOMIC DNA]</scope>
    <source>
        <strain evidence="11">ATCC 33386 / NCTC 11300</strain>
    </source>
</reference>
<gene>
    <name evidence="10" type="ordered locus">Sterm_1747</name>
</gene>
<organism evidence="10 11">
    <name type="scientific">Sebaldella termitidis (strain ATCC 33386 / NCTC 11300)</name>
    <dbReference type="NCBI Taxonomy" id="526218"/>
    <lineage>
        <taxon>Bacteria</taxon>
        <taxon>Fusobacteriati</taxon>
        <taxon>Fusobacteriota</taxon>
        <taxon>Fusobacteriia</taxon>
        <taxon>Fusobacteriales</taxon>
        <taxon>Leptotrichiaceae</taxon>
        <taxon>Sebaldella</taxon>
    </lineage>
</organism>
<dbReference type="Gene3D" id="3.20.20.140">
    <property type="entry name" value="Metal-dependent hydrolases"/>
    <property type="match status" value="1"/>
</dbReference>
<protein>
    <recommendedName>
        <fullName evidence="3">DNA polymerase III subunit alpha</fullName>
        <ecNumber evidence="2">2.7.7.7</ecNumber>
    </recommendedName>
</protein>
<evidence type="ECO:0000256" key="8">
    <source>
        <dbReference type="ARBA" id="ARBA00049244"/>
    </source>
</evidence>
<dbReference type="Gene3D" id="1.10.10.1600">
    <property type="entry name" value="Bacterial DNA polymerase III alpha subunit, thumb domain"/>
    <property type="match status" value="1"/>
</dbReference>
<dbReference type="SMART" id="SM00481">
    <property type="entry name" value="POLIIIAc"/>
    <property type="match status" value="1"/>
</dbReference>
<dbReference type="Pfam" id="PF17657">
    <property type="entry name" value="DNA_pol3_finger"/>
    <property type="match status" value="1"/>
</dbReference>
<dbReference type="EC" id="2.7.7.7" evidence="2"/>
<reference evidence="11" key="1">
    <citation type="submission" date="2009-09" db="EMBL/GenBank/DDBJ databases">
        <title>The complete chromosome of Sebaldella termitidis ATCC 33386.</title>
        <authorList>
            <consortium name="US DOE Joint Genome Institute (JGI-PGF)"/>
            <person name="Lucas S."/>
            <person name="Copeland A."/>
            <person name="Lapidus A."/>
            <person name="Glavina del Rio T."/>
            <person name="Dalin E."/>
            <person name="Tice H."/>
            <person name="Bruce D."/>
            <person name="Goodwin L."/>
            <person name="Pitluck S."/>
            <person name="Kyrpides N."/>
            <person name="Mavromatis K."/>
            <person name="Ivanova N."/>
            <person name="Mikhailova N."/>
            <person name="Sims D."/>
            <person name="Meincke L."/>
            <person name="Brettin T."/>
            <person name="Detter J.C."/>
            <person name="Han C."/>
            <person name="Larimer F."/>
            <person name="Land M."/>
            <person name="Hauser L."/>
            <person name="Markowitz V."/>
            <person name="Cheng J.F."/>
            <person name="Hugenholtz P."/>
            <person name="Woyke T."/>
            <person name="Wu D."/>
            <person name="Eisen J.A."/>
        </authorList>
    </citation>
    <scope>NUCLEOTIDE SEQUENCE [LARGE SCALE GENOMIC DNA]</scope>
    <source>
        <strain evidence="11">ATCC 33386 / NCTC 11300</strain>
    </source>
</reference>
<dbReference type="EMBL" id="CP001739">
    <property type="protein sequence ID" value="ACZ08605.1"/>
    <property type="molecule type" value="Genomic_DNA"/>
</dbReference>
<evidence type="ECO:0000256" key="5">
    <source>
        <dbReference type="ARBA" id="ARBA00022695"/>
    </source>
</evidence>
<dbReference type="PANTHER" id="PTHR32294">
    <property type="entry name" value="DNA POLYMERASE III SUBUNIT ALPHA"/>
    <property type="match status" value="1"/>
</dbReference>
<dbReference type="InterPro" id="IPR016195">
    <property type="entry name" value="Pol/histidinol_Pase-like"/>
</dbReference>
<dbReference type="KEGG" id="str:Sterm_1747"/>
<evidence type="ECO:0000313" key="10">
    <source>
        <dbReference type="EMBL" id="ACZ08605.1"/>
    </source>
</evidence>
<dbReference type="Proteomes" id="UP000000845">
    <property type="component" value="Chromosome"/>
</dbReference>
<dbReference type="InterPro" id="IPR004013">
    <property type="entry name" value="PHP_dom"/>
</dbReference>
<dbReference type="InterPro" id="IPR041931">
    <property type="entry name" value="DNA_pol3_alpha_thumb_dom"/>
</dbReference>
<dbReference type="Pfam" id="PF07733">
    <property type="entry name" value="DNA_pol3_alpha"/>
    <property type="match status" value="1"/>
</dbReference>
<evidence type="ECO:0000256" key="4">
    <source>
        <dbReference type="ARBA" id="ARBA00022679"/>
    </source>
</evidence>
<dbReference type="InterPro" id="IPR004365">
    <property type="entry name" value="NA-bd_OB_tRNA"/>
</dbReference>
<dbReference type="InterPro" id="IPR029460">
    <property type="entry name" value="DNAPol_HHH"/>
</dbReference>
<dbReference type="NCBIfam" id="NF004226">
    <property type="entry name" value="PRK05673.1"/>
    <property type="match status" value="1"/>
</dbReference>
<evidence type="ECO:0000256" key="7">
    <source>
        <dbReference type="ARBA" id="ARBA00022932"/>
    </source>
</evidence>